<protein>
    <submittedName>
        <fullName evidence="5">Glycosyltransferase family 1 protein</fullName>
    </submittedName>
</protein>
<dbReference type="CDD" id="cd03784">
    <property type="entry name" value="GT1_Gtf-like"/>
    <property type="match status" value="1"/>
</dbReference>
<dbReference type="STRING" id="413071.G9MUQ1"/>
<evidence type="ECO:0000259" key="3">
    <source>
        <dbReference type="Pfam" id="PF03033"/>
    </source>
</evidence>
<feature type="compositionally biased region" description="Basic residues" evidence="2">
    <location>
        <begin position="623"/>
        <end position="637"/>
    </location>
</feature>
<dbReference type="RefSeq" id="XP_013956043.1">
    <property type="nucleotide sequence ID" value="XM_014100568.1"/>
</dbReference>
<evidence type="ECO:0000256" key="2">
    <source>
        <dbReference type="SAM" id="MobiDB-lite"/>
    </source>
</evidence>
<dbReference type="GeneID" id="25795281"/>
<dbReference type="PANTHER" id="PTHR48050">
    <property type="entry name" value="STEROL 3-BETA-GLUCOSYLTRANSFERASE"/>
    <property type="match status" value="1"/>
</dbReference>
<keyword evidence="6" id="KW-1185">Reference proteome</keyword>
<dbReference type="FunFam" id="3.40.50.2000:FF:000009">
    <property type="entry name" value="Sterol 3-beta-glucosyltransferase UGT80A2"/>
    <property type="match status" value="1"/>
</dbReference>
<dbReference type="InterPro" id="IPR004276">
    <property type="entry name" value="GlycoTrans_28_N"/>
</dbReference>
<dbReference type="Gene3D" id="3.40.50.2000">
    <property type="entry name" value="Glycogen Phosphorylase B"/>
    <property type="match status" value="2"/>
</dbReference>
<gene>
    <name evidence="5" type="ORF">TRIVIDRAFT_53154</name>
</gene>
<dbReference type="Pfam" id="PF03033">
    <property type="entry name" value="Glyco_transf_28"/>
    <property type="match status" value="1"/>
</dbReference>
<dbReference type="HOGENOM" id="CLU_000537_2_2_1"/>
<accession>G9MUQ1</accession>
<dbReference type="Proteomes" id="UP000007115">
    <property type="component" value="Unassembled WGS sequence"/>
</dbReference>
<evidence type="ECO:0000259" key="4">
    <source>
        <dbReference type="Pfam" id="PF06722"/>
    </source>
</evidence>
<dbReference type="EMBL" id="ABDF02000060">
    <property type="protein sequence ID" value="EHK21850.1"/>
    <property type="molecule type" value="Genomic_DNA"/>
</dbReference>
<organism evidence="5 6">
    <name type="scientific">Hypocrea virens (strain Gv29-8 / FGSC 10586)</name>
    <name type="common">Gliocladium virens</name>
    <name type="synonym">Trichoderma virens</name>
    <dbReference type="NCBI Taxonomy" id="413071"/>
    <lineage>
        <taxon>Eukaryota</taxon>
        <taxon>Fungi</taxon>
        <taxon>Dikarya</taxon>
        <taxon>Ascomycota</taxon>
        <taxon>Pezizomycotina</taxon>
        <taxon>Sordariomycetes</taxon>
        <taxon>Hypocreomycetidae</taxon>
        <taxon>Hypocreales</taxon>
        <taxon>Hypocreaceae</taxon>
        <taxon>Trichoderma</taxon>
    </lineage>
</organism>
<evidence type="ECO:0000256" key="1">
    <source>
        <dbReference type="ARBA" id="ARBA00022679"/>
    </source>
</evidence>
<evidence type="ECO:0000313" key="6">
    <source>
        <dbReference type="Proteomes" id="UP000007115"/>
    </source>
</evidence>
<dbReference type="Pfam" id="PF06722">
    <property type="entry name" value="EryCIII-like_C"/>
    <property type="match status" value="1"/>
</dbReference>
<dbReference type="InterPro" id="IPR050426">
    <property type="entry name" value="Glycosyltransferase_28"/>
</dbReference>
<comment type="caution">
    <text evidence="5">The sequence shown here is derived from an EMBL/GenBank/DDBJ whole genome shotgun (WGS) entry which is preliminary data.</text>
</comment>
<feature type="region of interest" description="Disordered" evidence="2">
    <location>
        <begin position="622"/>
        <end position="667"/>
    </location>
</feature>
<name>G9MUQ1_HYPVG</name>
<reference evidence="5 6" key="1">
    <citation type="journal article" date="2011" name="Genome Biol.">
        <title>Comparative genome sequence analysis underscores mycoparasitism as the ancestral life style of Trichoderma.</title>
        <authorList>
            <person name="Kubicek C.P."/>
            <person name="Herrera-Estrella A."/>
            <person name="Seidl-Seiboth V."/>
            <person name="Martinez D.A."/>
            <person name="Druzhinina I.S."/>
            <person name="Thon M."/>
            <person name="Zeilinger S."/>
            <person name="Casas-Flores S."/>
            <person name="Horwitz B.A."/>
            <person name="Mukherjee P.K."/>
            <person name="Mukherjee M."/>
            <person name="Kredics L."/>
            <person name="Alcaraz L.D."/>
            <person name="Aerts A."/>
            <person name="Antal Z."/>
            <person name="Atanasova L."/>
            <person name="Cervantes-Badillo M.G."/>
            <person name="Challacombe J."/>
            <person name="Chertkov O."/>
            <person name="McCluskey K."/>
            <person name="Coulpier F."/>
            <person name="Deshpande N."/>
            <person name="von Doehren H."/>
            <person name="Ebbole D.J."/>
            <person name="Esquivel-Naranjo E.U."/>
            <person name="Fekete E."/>
            <person name="Flipphi M."/>
            <person name="Glaser F."/>
            <person name="Gomez-Rodriguez E.Y."/>
            <person name="Gruber S."/>
            <person name="Han C."/>
            <person name="Henrissat B."/>
            <person name="Hermosa R."/>
            <person name="Hernandez-Onate M."/>
            <person name="Karaffa L."/>
            <person name="Kosti I."/>
            <person name="Le Crom S."/>
            <person name="Lindquist E."/>
            <person name="Lucas S."/>
            <person name="Luebeck M."/>
            <person name="Luebeck P.S."/>
            <person name="Margeot A."/>
            <person name="Metz B."/>
            <person name="Misra M."/>
            <person name="Nevalainen H."/>
            <person name="Omann M."/>
            <person name="Packer N."/>
            <person name="Perrone G."/>
            <person name="Uresti-Rivera E.E."/>
            <person name="Salamov A."/>
            <person name="Schmoll M."/>
            <person name="Seiboth B."/>
            <person name="Shapiro H."/>
            <person name="Sukno S."/>
            <person name="Tamayo-Ramos J.A."/>
            <person name="Tisch D."/>
            <person name="Wiest A."/>
            <person name="Wilkinson H.H."/>
            <person name="Zhang M."/>
            <person name="Coutinho P.M."/>
            <person name="Kenerley C.M."/>
            <person name="Monte E."/>
            <person name="Baker S.E."/>
            <person name="Grigoriev I.V."/>
        </authorList>
    </citation>
    <scope>NUCLEOTIDE SEQUENCE [LARGE SCALE GENOMIC DNA]</scope>
    <source>
        <strain evidence="6">Gv29-8 / FGSC 10586</strain>
    </source>
</reference>
<dbReference type="AlphaFoldDB" id="G9MUQ1"/>
<dbReference type="InterPro" id="IPR002213">
    <property type="entry name" value="UDP_glucos_trans"/>
</dbReference>
<feature type="compositionally biased region" description="Polar residues" evidence="2">
    <location>
        <begin position="648"/>
        <end position="665"/>
    </location>
</feature>
<dbReference type="OrthoDB" id="5835829at2759"/>
<proteinExistence type="predicted"/>
<dbReference type="InParanoid" id="G9MUQ1"/>
<feature type="domain" description="Erythromycin biosynthesis protein CIII-like C-terminal" evidence="4">
    <location>
        <begin position="410"/>
        <end position="510"/>
    </location>
</feature>
<dbReference type="VEuPathDB" id="FungiDB:TRIVIDRAFT_53154"/>
<dbReference type="FunFam" id="3.40.50.2000:FF:000100">
    <property type="entry name" value="Glycosyltransferase family 1 protein"/>
    <property type="match status" value="1"/>
</dbReference>
<dbReference type="GO" id="GO:0016906">
    <property type="term" value="F:sterol 3-beta-glucosyltransferase activity"/>
    <property type="evidence" value="ECO:0007669"/>
    <property type="project" value="UniProtKB-ARBA"/>
</dbReference>
<keyword evidence="1" id="KW-0808">Transferase</keyword>
<dbReference type="PANTHER" id="PTHR48050:SF5">
    <property type="entry name" value="UDP-GLUCOSE,STEROL TRANSFERASE"/>
    <property type="match status" value="1"/>
</dbReference>
<dbReference type="OMA" id="DWGEEIN"/>
<dbReference type="eggNOG" id="KOG1809">
    <property type="taxonomic scope" value="Eukaryota"/>
</dbReference>
<evidence type="ECO:0000313" key="5">
    <source>
        <dbReference type="EMBL" id="EHK21850.1"/>
    </source>
</evidence>
<dbReference type="InterPro" id="IPR010610">
    <property type="entry name" value="EryCIII-like_C"/>
</dbReference>
<dbReference type="SUPFAM" id="SSF53756">
    <property type="entry name" value="UDP-Glycosyltransferase/glycogen phosphorylase"/>
    <property type="match status" value="1"/>
</dbReference>
<feature type="domain" description="Glycosyltransferase family 28 N-terminal" evidence="3">
    <location>
        <begin position="82"/>
        <end position="248"/>
    </location>
</feature>
<sequence>MASRTQRSRQKSVVLGEFGKCTGRAQPDGRMSITVHDTAHTGYIANAVGAVKYSMQSRRKMTAADARENAPKLAQIPQKLNIVIMVVGSRGDVQPFLRIGKQLKEDYHHRVRIATHPIFRDIVESQAGLEFFSVGGDPSELMEFMVKNPGLIPTFRTVKAGEIGKRRAAMATMLDGFWRACIHATEDDCTSLQANASAPNAFADKDIFIADAIISNPPSFAHIHCAEALGIPLHLVFTFPYTPTRAFPHPLANIKGNTENAKDGGYANFMSYPLIETMTWQGLGDLINDFRVRTLALDAVSTFWAPYAIYRMHVPFTYLWSPALIPKPNDWGEEINISGFVFLDLASAFDPPQPLVDFLNAGEPPIYIGFGSIVVDNPKSFTKIIFDAVGKAGVRALVSRGWGGLGLDKDQVPDNIFMLDNTPHDWLFPKIKACVHHGGAGTTAIGLKCGLPTMIIPFFGDQYFWGSMVGKSGAGPKPIPYKRLNYENFAEGIGYLLTEEAKSAAEEIAESIRADGDGAKNTMESFQRQLKMYGPPTLSCSIIKSDVAVWKVKGTHIRLSTLAAAMLVDGGHLSWNKLRLLRHSEWSDFGGPGEPITAIAESLKNSVRDVFQGIASAPYRLGRTTKQRLRQRSRKKSKEGNATKPLPNASNEMSGSAATSCTGNPRTRRQSLIPVSHVQYGRDISSSLIETGSALAKAPTLFIVALAQGCHNAPRLYGDDTVRRLHRVTGFHSGLVASRREFVYSIFDGVTGVVTLPIRGTRNEGAVGLLKGMGMGLGGLVLKPLSAIVGPVGYTMQGIMKQIQRRNSPQKFVRLARIAEGQRGVSELHGTEAEMVRRQIVAGWEVLQELHQAVADTDRWAYLTGKASKVEFLFINVDRAKVYLDALKSGKSVDDVMAMYEAWNIKPQDPAMKKTNSSGTRC</sequence>
<dbReference type="GO" id="GO:0005975">
    <property type="term" value="P:carbohydrate metabolic process"/>
    <property type="evidence" value="ECO:0007669"/>
    <property type="project" value="InterPro"/>
</dbReference>
<dbReference type="eggNOG" id="KOG1192">
    <property type="taxonomic scope" value="Eukaryota"/>
</dbReference>